<dbReference type="Pfam" id="PF23899">
    <property type="entry name" value="SU10_portal"/>
    <property type="match status" value="1"/>
</dbReference>
<evidence type="ECO:0000256" key="1">
    <source>
        <dbReference type="SAM" id="MobiDB-lite"/>
    </source>
</evidence>
<evidence type="ECO:0000313" key="2">
    <source>
        <dbReference type="EMBL" id="CEF89783.1"/>
    </source>
</evidence>
<dbReference type="InterPro" id="IPR056909">
    <property type="entry name" value="SU10_portal"/>
</dbReference>
<feature type="compositionally biased region" description="Basic and acidic residues" evidence="1">
    <location>
        <begin position="584"/>
        <end position="606"/>
    </location>
</feature>
<evidence type="ECO:0000313" key="3">
    <source>
        <dbReference type="Proteomes" id="UP000030227"/>
    </source>
</evidence>
<name>A0A0A1IUR5_9CAUD</name>
<dbReference type="Proteomes" id="UP000030227">
    <property type="component" value="Segment"/>
</dbReference>
<accession>A0A0A1IUR5</accession>
<feature type="region of interest" description="Disordered" evidence="1">
    <location>
        <begin position="572"/>
        <end position="616"/>
    </location>
</feature>
<dbReference type="GeneID" id="23680532"/>
<keyword evidence="3" id="KW-1185">Reference proteome</keyword>
<dbReference type="KEGG" id="vg:23680532"/>
<feature type="compositionally biased region" description="Low complexity" evidence="1">
    <location>
        <begin position="607"/>
        <end position="616"/>
    </location>
</feature>
<proteinExistence type="predicted"/>
<organism evidence="2 3">
    <name type="scientific">Pseudomonas phage vB_PaeP_C2-10_Ab22</name>
    <dbReference type="NCBI Taxonomy" id="1548906"/>
    <lineage>
        <taxon>Viruses</taxon>
        <taxon>Duplodnaviria</taxon>
        <taxon>Heunggongvirae</taxon>
        <taxon>Uroviricota</taxon>
        <taxon>Caudoviricetes</taxon>
        <taxon>Bruynoghevirus</taxon>
        <taxon>Bruynoghevirus Ab22</taxon>
    </lineage>
</organism>
<dbReference type="OrthoDB" id="719at10239"/>
<protein>
    <submittedName>
        <fullName evidence="2">Putative portal protein</fullName>
    </submittedName>
</protein>
<sequence>MAKRRRKIKPMDDEQVLRHLDQLVNDALDFNSSELSKQRSEALKYYFGEPFGNERPGKSAIVSRDVQETVDWIMPSLMKVFTSGGQVVKYEPQTAEDVEQAEQETEYVNYLFMRKNEGFKVMFDWFQDTLMMKTGVVKVYVEEVLNPTFERFSGLSEEMVADILADPDTEILAQSVDEDGTYSIKIRKDKKKREIKVTCIKPENFLVDRLATCIDDARFLCHREKYTVSDLRLLGVPEDVLDELPYDEYEFSDSQPERLVRDNFDMTGQLQYNSGDDAEANREVWASECYTLLDVDGDGISELRRILYVGDYIISNEPWDCRPFADLNAYRIAHKFHGMSVYDKIRDIQEIRSVLMRNIMDNIYRTNQGRSVVLDGQVNLEDLLTNEAAGIVRVKAMNSIMPLETPQLSGEVYGMLDRLEADRGKRTGITDRTRGLDQNTLHSNQAAMSVNQLMTAAEQQIDLIARMFAETGVKRLFQLLHDHAIKYQNQEEVFQLRGKWVAINPANWRERSDLTVTVGIGNMNKDQQMLHLMRIWEMAQAVVGGGGLGVLVSEQNLYNILKEVTENAGYKDPDRFWTNPDSPEAQRAKAIREQKEAQPKPEDIKAQADAQRAQSDAMAKQAEAQMKQVEAQIRLAEIELKKQEAVLQQREMALKEAELQLERDRFTWERARNEAEYHLEATQARAAYIGDGKVPETKKPSKAVRK</sequence>
<gene>
    <name evidence="2" type="primary">ORF68</name>
</gene>
<reference evidence="2 3" key="1">
    <citation type="journal article" date="2015" name="PLoS ONE">
        <title>Investigation of a Large Collection of Pseudomonas aeruginosa Bacteriophages Collected from a Single Environmental Source in Abidjan, Cote d'Ivoire.</title>
        <authorList>
            <person name="Essoh C."/>
            <person name="Latino L."/>
            <person name="Midoux C."/>
            <person name="Blouin Y."/>
            <person name="Loukou G."/>
            <person name="Nguetta S.P."/>
            <person name="Lathro S."/>
            <person name="Cablanmian A."/>
            <person name="Kouassi A.K."/>
            <person name="Vergnaud G."/>
            <person name="Pourcel C."/>
        </authorList>
    </citation>
    <scope>NUCLEOTIDE SEQUENCE [LARGE SCALE GENOMIC DNA]</scope>
    <source>
        <strain evidence="2">Ab22</strain>
    </source>
</reference>
<dbReference type="EMBL" id="LN610578">
    <property type="protein sequence ID" value="CEF89783.1"/>
    <property type="molecule type" value="Genomic_DNA"/>
</dbReference>
<dbReference type="RefSeq" id="YP_009125636.1">
    <property type="nucleotide sequence ID" value="NC_026599.1"/>
</dbReference>